<gene>
    <name evidence="3" type="primary">Rp11-529i10.4</name>
</gene>
<evidence type="ECO:0000256" key="2">
    <source>
        <dbReference type="ARBA" id="ARBA00020330"/>
    </source>
</evidence>
<dbReference type="PANTHER" id="PTHR31921:SF1">
    <property type="entry name" value="PROTEIN DPCD"/>
    <property type="match status" value="1"/>
</dbReference>
<name>A0A6F9DRZ6_9ASCI</name>
<reference evidence="3" key="1">
    <citation type="submission" date="2020-04" db="EMBL/GenBank/DDBJ databases">
        <authorList>
            <person name="Neveu A P."/>
        </authorList>
    </citation>
    <scope>NUCLEOTIDE SEQUENCE</scope>
    <source>
        <tissue evidence="3">Whole embryo</tissue>
    </source>
</reference>
<dbReference type="InterPro" id="IPR026224">
    <property type="entry name" value="DPCD"/>
</dbReference>
<dbReference type="PANTHER" id="PTHR31921">
    <property type="entry name" value="PROTEIN DPCD"/>
    <property type="match status" value="1"/>
</dbReference>
<organism evidence="3">
    <name type="scientific">Phallusia mammillata</name>
    <dbReference type="NCBI Taxonomy" id="59560"/>
    <lineage>
        <taxon>Eukaryota</taxon>
        <taxon>Metazoa</taxon>
        <taxon>Chordata</taxon>
        <taxon>Tunicata</taxon>
        <taxon>Ascidiacea</taxon>
        <taxon>Phlebobranchia</taxon>
        <taxon>Ascidiidae</taxon>
        <taxon>Phallusia</taxon>
    </lineage>
</organism>
<dbReference type="AlphaFoldDB" id="A0A6F9DRZ6"/>
<protein>
    <recommendedName>
        <fullName evidence="2">Protein DPCD</fullName>
    </recommendedName>
</protein>
<dbReference type="Pfam" id="PF14913">
    <property type="entry name" value="DPCD"/>
    <property type="match status" value="1"/>
</dbReference>
<dbReference type="PRINTS" id="PR02065">
    <property type="entry name" value="PROTEINDPCD"/>
</dbReference>
<sequence length="208" mass="24154">MSKQQSKWVEMLKAARKTALVQDGKRKIHFTLADGTELCEEYDVKTNDLLVRKWRRKSTLGASKPWEVEIGEPDVTAHMAALTLGSQHLMESNTNPICVRLDTRRAFQWRIRNLPYPLKTYEITVDSDEKNIVVRTTNKKYFKKINIPDMERRELKLDSEDMNIAHANNTLIIQYQKPKCILDDQVLLLAEFKKLKTGKDGDMECNQS</sequence>
<accession>A0A6F9DRZ6</accession>
<evidence type="ECO:0000313" key="3">
    <source>
        <dbReference type="EMBL" id="CAB3265675.1"/>
    </source>
</evidence>
<comment type="similarity">
    <text evidence="1">Belongs to the DPCD family.</text>
</comment>
<proteinExistence type="evidence at transcript level"/>
<dbReference type="EMBL" id="LR789813">
    <property type="protein sequence ID" value="CAB3265675.1"/>
    <property type="molecule type" value="mRNA"/>
</dbReference>
<evidence type="ECO:0000256" key="1">
    <source>
        <dbReference type="ARBA" id="ARBA00010597"/>
    </source>
</evidence>